<dbReference type="EMBL" id="CP001804">
    <property type="protein sequence ID" value="ACY15424.1"/>
    <property type="molecule type" value="Genomic_DNA"/>
</dbReference>
<organism evidence="2 3">
    <name type="scientific">Haliangium ochraceum (strain DSM 14365 / JCM 11303 / SMP-2)</name>
    <dbReference type="NCBI Taxonomy" id="502025"/>
    <lineage>
        <taxon>Bacteria</taxon>
        <taxon>Pseudomonadati</taxon>
        <taxon>Myxococcota</taxon>
        <taxon>Polyangia</taxon>
        <taxon>Haliangiales</taxon>
        <taxon>Kofleriaceae</taxon>
        <taxon>Haliangium</taxon>
    </lineage>
</organism>
<dbReference type="AlphaFoldDB" id="D0LPR1"/>
<sequence>MDDKRDENRGDDGGVNQGVDGGRAASIDFIEAMTGFIELVIEFDFPADAIDVGNLAGPEGTREIGEVEEIAFLLDENTAQTHRNGIGAHGDVGIDGVTQK</sequence>
<feature type="region of interest" description="Disordered" evidence="1">
    <location>
        <begin position="1"/>
        <end position="21"/>
    </location>
</feature>
<proteinExistence type="predicted"/>
<dbReference type="HOGENOM" id="CLU_2301915_0_0_7"/>
<evidence type="ECO:0000256" key="1">
    <source>
        <dbReference type="SAM" id="MobiDB-lite"/>
    </source>
</evidence>
<protein>
    <submittedName>
        <fullName evidence="2">Uncharacterized protein</fullName>
    </submittedName>
</protein>
<reference evidence="2 3" key="1">
    <citation type="journal article" date="2010" name="Stand. Genomic Sci.">
        <title>Complete genome sequence of Haliangium ochraceum type strain (SMP-2).</title>
        <authorList>
            <consortium name="US DOE Joint Genome Institute (JGI-PGF)"/>
            <person name="Ivanova N."/>
            <person name="Daum C."/>
            <person name="Lang E."/>
            <person name="Abt B."/>
            <person name="Kopitz M."/>
            <person name="Saunders E."/>
            <person name="Lapidus A."/>
            <person name="Lucas S."/>
            <person name="Glavina Del Rio T."/>
            <person name="Nolan M."/>
            <person name="Tice H."/>
            <person name="Copeland A."/>
            <person name="Cheng J.F."/>
            <person name="Chen F."/>
            <person name="Bruce D."/>
            <person name="Goodwin L."/>
            <person name="Pitluck S."/>
            <person name="Mavromatis K."/>
            <person name="Pati A."/>
            <person name="Mikhailova N."/>
            <person name="Chen A."/>
            <person name="Palaniappan K."/>
            <person name="Land M."/>
            <person name="Hauser L."/>
            <person name="Chang Y.J."/>
            <person name="Jeffries C.D."/>
            <person name="Detter J.C."/>
            <person name="Brettin T."/>
            <person name="Rohde M."/>
            <person name="Goker M."/>
            <person name="Bristow J."/>
            <person name="Markowitz V."/>
            <person name="Eisen J.A."/>
            <person name="Hugenholtz P."/>
            <person name="Kyrpides N.C."/>
            <person name="Klenk H.P."/>
        </authorList>
    </citation>
    <scope>NUCLEOTIDE SEQUENCE [LARGE SCALE GENOMIC DNA]</scope>
    <source>
        <strain evidence="3">DSM 14365 / CIP 107738 / JCM 11303 / AJ 13395 / SMP-2</strain>
    </source>
</reference>
<name>D0LPR1_HALO1</name>
<dbReference type="Proteomes" id="UP000001880">
    <property type="component" value="Chromosome"/>
</dbReference>
<feature type="compositionally biased region" description="Basic and acidic residues" evidence="1">
    <location>
        <begin position="1"/>
        <end position="12"/>
    </location>
</feature>
<accession>D0LPR1</accession>
<dbReference type="KEGG" id="hoh:Hoch_2904"/>
<keyword evidence="3" id="KW-1185">Reference proteome</keyword>
<evidence type="ECO:0000313" key="3">
    <source>
        <dbReference type="Proteomes" id="UP000001880"/>
    </source>
</evidence>
<gene>
    <name evidence="2" type="ordered locus">Hoch_2904</name>
</gene>
<evidence type="ECO:0000313" key="2">
    <source>
        <dbReference type="EMBL" id="ACY15424.1"/>
    </source>
</evidence>